<dbReference type="InterPro" id="IPR027275">
    <property type="entry name" value="PRC-brl_dom"/>
</dbReference>
<proteinExistence type="predicted"/>
<dbReference type="PANTHER" id="PTHR38137:SF2">
    <property type="entry name" value="PRC-BARREL DOMAIN-CONTAINING PROTEIN"/>
    <property type="match status" value="1"/>
</dbReference>
<sequence length="84" mass="8701">MSTVLARSLTGKSIVGTDGTVFGTLHTVSANADSGTLQNLVVEPREQDQSTPISTGTDANGRLLVPVSQVKTVSDQIVVHPEAV</sequence>
<evidence type="ECO:0000259" key="1">
    <source>
        <dbReference type="Pfam" id="PF05239"/>
    </source>
</evidence>
<dbReference type="EMBL" id="PHNJ01000013">
    <property type="protein sequence ID" value="TYL36988.1"/>
    <property type="molecule type" value="Genomic_DNA"/>
</dbReference>
<dbReference type="PANTHER" id="PTHR38137">
    <property type="entry name" value="PRC-BARREL DOMAIN PROTEIN"/>
    <property type="match status" value="1"/>
</dbReference>
<dbReference type="Proteomes" id="UP000766904">
    <property type="component" value="Unassembled WGS sequence"/>
</dbReference>
<dbReference type="AlphaFoldDB" id="A0A8J8Q1Y2"/>
<name>A0A8J8Q1Y2_9EURY</name>
<accession>A0A8J8Q1Y2</accession>
<organism evidence="2 3">
    <name type="scientific">Natronococcus pandeyae</name>
    <dbReference type="NCBI Taxonomy" id="2055836"/>
    <lineage>
        <taxon>Archaea</taxon>
        <taxon>Methanobacteriati</taxon>
        <taxon>Methanobacteriota</taxon>
        <taxon>Stenosarchaea group</taxon>
        <taxon>Halobacteria</taxon>
        <taxon>Halobacteriales</taxon>
        <taxon>Natrialbaceae</taxon>
        <taxon>Natronococcus</taxon>
    </lineage>
</organism>
<dbReference type="Pfam" id="PF05239">
    <property type="entry name" value="PRC"/>
    <property type="match status" value="1"/>
</dbReference>
<comment type="caution">
    <text evidence="2">The sequence shown here is derived from an EMBL/GenBank/DDBJ whole genome shotgun (WGS) entry which is preliminary data.</text>
</comment>
<dbReference type="Gene3D" id="2.30.30.240">
    <property type="entry name" value="PRC-barrel domain"/>
    <property type="match status" value="1"/>
</dbReference>
<feature type="domain" description="PRC-barrel" evidence="1">
    <location>
        <begin position="3"/>
        <end position="81"/>
    </location>
</feature>
<reference evidence="2" key="1">
    <citation type="submission" date="2017-11" db="EMBL/GenBank/DDBJ databases">
        <authorList>
            <person name="Kajale S.C."/>
            <person name="Sharma A."/>
        </authorList>
    </citation>
    <scope>NUCLEOTIDE SEQUENCE</scope>
    <source>
        <strain evidence="2">LS1_42</strain>
    </source>
</reference>
<protein>
    <recommendedName>
        <fullName evidence="1">PRC-barrel domain-containing protein</fullName>
    </recommendedName>
</protein>
<evidence type="ECO:0000313" key="2">
    <source>
        <dbReference type="EMBL" id="TYL36988.1"/>
    </source>
</evidence>
<keyword evidence="3" id="KW-1185">Reference proteome</keyword>
<dbReference type="SUPFAM" id="SSF50346">
    <property type="entry name" value="PRC-barrel domain"/>
    <property type="match status" value="1"/>
</dbReference>
<evidence type="ECO:0000313" key="3">
    <source>
        <dbReference type="Proteomes" id="UP000766904"/>
    </source>
</evidence>
<dbReference type="OrthoDB" id="85079at2157"/>
<dbReference type="RefSeq" id="WP_148859731.1">
    <property type="nucleotide sequence ID" value="NZ_PHNJ01000013.1"/>
</dbReference>
<dbReference type="InterPro" id="IPR011033">
    <property type="entry name" value="PRC_barrel-like_sf"/>
</dbReference>
<gene>
    <name evidence="2" type="ORF">CV102_19750</name>
</gene>